<feature type="region of interest" description="Disordered" evidence="1">
    <location>
        <begin position="151"/>
        <end position="173"/>
    </location>
</feature>
<dbReference type="EMBL" id="KQ435818">
    <property type="protein sequence ID" value="KOX72534.1"/>
    <property type="molecule type" value="Genomic_DNA"/>
</dbReference>
<evidence type="ECO:0000256" key="1">
    <source>
        <dbReference type="SAM" id="MobiDB-lite"/>
    </source>
</evidence>
<reference evidence="2 3" key="1">
    <citation type="submission" date="2015-07" db="EMBL/GenBank/DDBJ databases">
        <title>The genome of Melipona quadrifasciata.</title>
        <authorList>
            <person name="Pan H."/>
            <person name="Kapheim K."/>
        </authorList>
    </citation>
    <scope>NUCLEOTIDE SEQUENCE [LARGE SCALE GENOMIC DNA]</scope>
    <source>
        <strain evidence="2">0111107301</strain>
        <tissue evidence="2">Whole body</tissue>
    </source>
</reference>
<dbReference type="Proteomes" id="UP000053105">
    <property type="component" value="Unassembled WGS sequence"/>
</dbReference>
<feature type="region of interest" description="Disordered" evidence="1">
    <location>
        <begin position="230"/>
        <end position="266"/>
    </location>
</feature>
<protein>
    <submittedName>
        <fullName evidence="2">Uncharacterized protein</fullName>
    </submittedName>
</protein>
<keyword evidence="3" id="KW-1185">Reference proteome</keyword>
<sequence length="331" mass="37379">MSDVFEMFQRDKKFEIFAKDLKLFSGRNPSHIILQQLQIHNICAVRISCGNLLLNHPDADAPLWIHDRATERDDNNNNKKKKKKKKKKKEEEEEEKRRRRKQQQQQAEKPKALLKETPKSGISVSTFSYEPPCAGSIRRKIDRRLVAYTHTKKKRKKKEEEKEANWCGAPPNAAKDNVVDIRVEVGAPLSRGRRQTAGLNKRWGTNQDPVEWQPHDIYGCIYARENTTSVQNLRRPCEGEDSEDDDEEEEAVPSSELPAAKTSSPFFGDLSADRGVFQALFERGIKSEVSGILSESSMNADLPLCETGVLEVVLSPPLPPGGPGVTEPNPV</sequence>
<organism evidence="2 3">
    <name type="scientific">Melipona quadrifasciata</name>
    <dbReference type="NCBI Taxonomy" id="166423"/>
    <lineage>
        <taxon>Eukaryota</taxon>
        <taxon>Metazoa</taxon>
        <taxon>Ecdysozoa</taxon>
        <taxon>Arthropoda</taxon>
        <taxon>Hexapoda</taxon>
        <taxon>Insecta</taxon>
        <taxon>Pterygota</taxon>
        <taxon>Neoptera</taxon>
        <taxon>Endopterygota</taxon>
        <taxon>Hymenoptera</taxon>
        <taxon>Apocrita</taxon>
        <taxon>Aculeata</taxon>
        <taxon>Apoidea</taxon>
        <taxon>Anthophila</taxon>
        <taxon>Apidae</taxon>
        <taxon>Melipona</taxon>
    </lineage>
</organism>
<feature type="region of interest" description="Disordered" evidence="1">
    <location>
        <begin position="70"/>
        <end position="119"/>
    </location>
</feature>
<feature type="compositionally biased region" description="Basic and acidic residues" evidence="1">
    <location>
        <begin position="108"/>
        <end position="118"/>
    </location>
</feature>
<gene>
    <name evidence="2" type="ORF">WN51_03066</name>
</gene>
<feature type="compositionally biased region" description="Basic residues" evidence="1">
    <location>
        <begin position="78"/>
        <end position="88"/>
    </location>
</feature>
<accession>A0A0N0BEX5</accession>
<feature type="compositionally biased region" description="Acidic residues" evidence="1">
    <location>
        <begin position="239"/>
        <end position="251"/>
    </location>
</feature>
<evidence type="ECO:0000313" key="2">
    <source>
        <dbReference type="EMBL" id="KOX72534.1"/>
    </source>
</evidence>
<name>A0A0N0BEX5_9HYME</name>
<evidence type="ECO:0000313" key="3">
    <source>
        <dbReference type="Proteomes" id="UP000053105"/>
    </source>
</evidence>
<proteinExistence type="predicted"/>
<dbReference type="AlphaFoldDB" id="A0A0N0BEX5"/>